<dbReference type="Proteomes" id="UP001208570">
    <property type="component" value="Unassembled WGS sequence"/>
</dbReference>
<organism evidence="2 3">
    <name type="scientific">Paralvinella palmiformis</name>
    <dbReference type="NCBI Taxonomy" id="53620"/>
    <lineage>
        <taxon>Eukaryota</taxon>
        <taxon>Metazoa</taxon>
        <taxon>Spiralia</taxon>
        <taxon>Lophotrochozoa</taxon>
        <taxon>Annelida</taxon>
        <taxon>Polychaeta</taxon>
        <taxon>Sedentaria</taxon>
        <taxon>Canalipalpata</taxon>
        <taxon>Terebellida</taxon>
        <taxon>Terebelliformia</taxon>
        <taxon>Alvinellidae</taxon>
        <taxon>Paralvinella</taxon>
    </lineage>
</organism>
<name>A0AAD9J3R3_9ANNE</name>
<dbReference type="AlphaFoldDB" id="A0AAD9J3R3"/>
<evidence type="ECO:0000256" key="1">
    <source>
        <dbReference type="SAM" id="Coils"/>
    </source>
</evidence>
<keyword evidence="1" id="KW-0175">Coiled coil</keyword>
<sequence>MLAELHAKAAISNFYQKQNAETQKSGDDQKQAIKELKHEMIRKQQELRNLERSREQALWEETKKQKKMAIDMKKLTKQISNLEKQLKQKEAADGDSPENEELIKSLQDKLVYAEREHDLIKQQYKDIKARSKDFENRLIVAEEDLHQKQRDADIAADLEAAEAEVKMLKKQLEVCSPYYHTLALAVLAQPSVLYFVLSCHFLYHILIAVC</sequence>
<keyword evidence="3" id="KW-1185">Reference proteome</keyword>
<feature type="coiled-coil region" evidence="1">
    <location>
        <begin position="26"/>
        <end position="171"/>
    </location>
</feature>
<reference evidence="2" key="1">
    <citation type="journal article" date="2023" name="Mol. Biol. Evol.">
        <title>Third-Generation Sequencing Reveals the Adaptive Role of the Epigenome in Three Deep-Sea Polychaetes.</title>
        <authorList>
            <person name="Perez M."/>
            <person name="Aroh O."/>
            <person name="Sun Y."/>
            <person name="Lan Y."/>
            <person name="Juniper S.K."/>
            <person name="Young C.R."/>
            <person name="Angers B."/>
            <person name="Qian P.Y."/>
        </authorList>
    </citation>
    <scope>NUCLEOTIDE SEQUENCE</scope>
    <source>
        <strain evidence="2">P08H-3</strain>
    </source>
</reference>
<comment type="caution">
    <text evidence="2">The sequence shown here is derived from an EMBL/GenBank/DDBJ whole genome shotgun (WGS) entry which is preliminary data.</text>
</comment>
<accession>A0AAD9J3R3</accession>
<dbReference type="EMBL" id="JAODUP010000631">
    <property type="protein sequence ID" value="KAK2146116.1"/>
    <property type="molecule type" value="Genomic_DNA"/>
</dbReference>
<proteinExistence type="predicted"/>
<evidence type="ECO:0000313" key="3">
    <source>
        <dbReference type="Proteomes" id="UP001208570"/>
    </source>
</evidence>
<evidence type="ECO:0000313" key="2">
    <source>
        <dbReference type="EMBL" id="KAK2146116.1"/>
    </source>
</evidence>
<gene>
    <name evidence="2" type="ORF">LSH36_631g02005</name>
</gene>
<protein>
    <submittedName>
        <fullName evidence="2">Uncharacterized protein</fullName>
    </submittedName>
</protein>